<dbReference type="Gene3D" id="3.30.413.10">
    <property type="entry name" value="Sulfite Reductase Hemoprotein, domain 1"/>
    <property type="match status" value="1"/>
</dbReference>
<keyword evidence="8" id="KW-0812">Transmembrane</keyword>
<evidence type="ECO:0000256" key="8">
    <source>
        <dbReference type="SAM" id="Phobius"/>
    </source>
</evidence>
<dbReference type="SUPFAM" id="SSF48403">
    <property type="entry name" value="Ankyrin repeat"/>
    <property type="match status" value="1"/>
</dbReference>
<feature type="domain" description="PGG" evidence="9">
    <location>
        <begin position="785"/>
        <end position="894"/>
    </location>
</feature>
<evidence type="ECO:0000313" key="11">
    <source>
        <dbReference type="Proteomes" id="UP000682877"/>
    </source>
</evidence>
<dbReference type="SMART" id="SM00248">
    <property type="entry name" value="ANK"/>
    <property type="match status" value="4"/>
</dbReference>
<dbReference type="PANTHER" id="PTHR24177">
    <property type="entry name" value="CASKIN"/>
    <property type="match status" value="1"/>
</dbReference>
<evidence type="ECO:0000256" key="5">
    <source>
        <dbReference type="ARBA" id="ARBA00023004"/>
    </source>
</evidence>
<keyword evidence="8" id="KW-1133">Transmembrane helix</keyword>
<dbReference type="GO" id="GO:0020037">
    <property type="term" value="F:heme binding"/>
    <property type="evidence" value="ECO:0007669"/>
    <property type="project" value="InterPro"/>
</dbReference>
<feature type="compositionally biased region" description="Polar residues" evidence="7">
    <location>
        <begin position="9"/>
        <end position="19"/>
    </location>
</feature>
<dbReference type="PROSITE" id="PS00365">
    <property type="entry name" value="NIR_SIR"/>
    <property type="match status" value="1"/>
</dbReference>
<keyword evidence="6" id="KW-0411">Iron-sulfur</keyword>
<sequence>MSLKELSNEDTVSSTSEINNNDDEAVASQGARNQETEEDSSEDMYLKELFNEATVSSASGINNNDDQAVASQETEEDSSKDMPVTELSNEDTVSSVAPQDDVNQEIEEVSLEKMTVEILVSKTESIQGELFRQISEKKRYEVLVSVKKRVIYLASVEQRRELDEVIRQFALAPHLGEQQGLQKNLVRQHEIEKMIADEFKLPPEVGSDEREKINFQEIKKNMEGFVEDTEKNQNKLLDEISLIKEVQRESVSATERRILILFPKYKSLVDEIKGRLANQGIKEEILPVKPRIEAVLLEFKKLEDQLNIPCFEASHLDQMLKEILHATDPVLQPQDEVERSTVIANSARLQVRNKNDFSEFNVFSDAISRGDFESVKSLLGSGQYSITQRINEIETPIHRACSCGHEEIVKEMLDKMDDTEKVKLDWKLLYMVIMNGNLNITEALLEKKPAYSETPMDKDGMLPIVLAAYMSKKDIVNFLYKKTSCTALLYDDGYQASELFGAAITNGMLDIALDMLIRYPTRLALTKHPKSKASPIVRLAACDALLIPENLGFWEGIVYPCVKFTPPEMAERHSLQDDPPPETTNLFQRHVLRKIFQWLPTSFGAGHVSELKMRNWQARAMLKRMMEELCTLDSQEIRRYKVGDGIYQAVFRGNLEYIKSLIKYNPQFLWSRDNYLEANIFTLAVVSRQAKIFNLYYGLDERRLTLVMQPDGEGETLLHVVAQPEVIPKGPPVVAPLELQRELYWYKEVENLLPTSERQRMNKEDLEPWDSFQENHTDLLDKAEDWMKGTATSCSVVAILIATVAFQAIFTIPEGVKSNSDHPVKAGFWVFVIADVFAFFFACTATFIFLGILTVRYSFHDFLKRLPTKMLLGQLFLLLSVCAMLVVFCTAIFTARHQQWWQIVIVVIPACFPIAAFFFVQRPIFWKMPLSLKRCRRAPAGTATVFPADQKFGLRRQDALRSSRSVFLGDVVDAPAGYSRGGVCVPPSVFFVPSPRREERGGRSYFMLQTKNPSGKVPNQVYMTMDDLADEFGIADNIAALLSPKSGFYCDMWVDGEQFMTAEPPEVVKARNACPAIHLCPLAITEADRGVPSILKRARAMFEKVGVEYYESVVIRVTGCPNGCVRPYMAELGLFGDGPNSYQDTVLSRFSRLRESVRAIVLSLETKEAKQRTIWRIPNPHVAEITVGAIHDYLLMEQMLKVHVIPPKHVNPNL</sequence>
<keyword evidence="5" id="KW-0408">Iron</keyword>
<dbReference type="SUPFAM" id="SSF56014">
    <property type="entry name" value="Nitrite and sulphite reductase 4Fe-4S domain-like"/>
    <property type="match status" value="1"/>
</dbReference>
<dbReference type="InterPro" id="IPR002110">
    <property type="entry name" value="Ankyrin_rpt"/>
</dbReference>
<feature type="transmembrane region" description="Helical" evidence="8">
    <location>
        <begin position="900"/>
        <end position="920"/>
    </location>
</feature>
<dbReference type="InterPro" id="IPR026961">
    <property type="entry name" value="PGG_dom"/>
</dbReference>
<evidence type="ECO:0000313" key="10">
    <source>
        <dbReference type="EMBL" id="CAE6086566.1"/>
    </source>
</evidence>
<comment type="cofactor">
    <cofactor evidence="2">
        <name>[4Fe-4S] cluster</name>
        <dbReference type="ChEBI" id="CHEBI:49883"/>
    </cofactor>
</comment>
<evidence type="ECO:0000256" key="3">
    <source>
        <dbReference type="ARBA" id="ARBA00022485"/>
    </source>
</evidence>
<accession>A0A8S2AEX5</accession>
<dbReference type="InterPro" id="IPR006066">
    <property type="entry name" value="NO2/SO3_Rdtase_FeS/sirohaem_BS"/>
</dbReference>
<keyword evidence="8" id="KW-0472">Membrane</keyword>
<dbReference type="Gene3D" id="1.25.40.20">
    <property type="entry name" value="Ankyrin repeat-containing domain"/>
    <property type="match status" value="1"/>
</dbReference>
<reference evidence="10" key="1">
    <citation type="submission" date="2021-01" db="EMBL/GenBank/DDBJ databases">
        <authorList>
            <person name="Bezrukov I."/>
        </authorList>
    </citation>
    <scope>NUCLEOTIDE SEQUENCE</scope>
</reference>
<dbReference type="EMBL" id="LR999456">
    <property type="protein sequence ID" value="CAE6086566.1"/>
    <property type="molecule type" value="Genomic_DNA"/>
</dbReference>
<evidence type="ECO:0000256" key="6">
    <source>
        <dbReference type="ARBA" id="ARBA00023014"/>
    </source>
</evidence>
<dbReference type="PRINTS" id="PR00397">
    <property type="entry name" value="SIROHAEM"/>
</dbReference>
<keyword evidence="4" id="KW-0479">Metal-binding</keyword>
<protein>
    <recommendedName>
        <fullName evidence="9">PGG domain-containing protein</fullName>
    </recommendedName>
</protein>
<keyword evidence="11" id="KW-1185">Reference proteome</keyword>
<feature type="transmembrane region" description="Helical" evidence="8">
    <location>
        <begin position="790"/>
        <end position="810"/>
    </location>
</feature>
<feature type="compositionally biased region" description="Polar residues" evidence="7">
    <location>
        <begin position="53"/>
        <end position="72"/>
    </location>
</feature>
<proteinExistence type="predicted"/>
<dbReference type="GO" id="GO:0016020">
    <property type="term" value="C:membrane"/>
    <property type="evidence" value="ECO:0007669"/>
    <property type="project" value="TreeGrafter"/>
</dbReference>
<gene>
    <name evidence="10" type="ORF">AARE701A_LOCUS14473</name>
</gene>
<feature type="region of interest" description="Disordered" evidence="7">
    <location>
        <begin position="1"/>
        <end position="95"/>
    </location>
</feature>
<feature type="compositionally biased region" description="Polar residues" evidence="7">
    <location>
        <begin position="86"/>
        <end position="95"/>
    </location>
</feature>
<dbReference type="PANTHER" id="PTHR24177:SF456">
    <property type="entry name" value="ANKYRIN REPEAT FAMILY PROTEIN"/>
    <property type="match status" value="1"/>
</dbReference>
<feature type="transmembrane region" description="Helical" evidence="8">
    <location>
        <begin position="875"/>
        <end position="894"/>
    </location>
</feature>
<dbReference type="AlphaFoldDB" id="A0A8S2AEX5"/>
<evidence type="ECO:0000256" key="1">
    <source>
        <dbReference type="ARBA" id="ARBA00001929"/>
    </source>
</evidence>
<organism evidence="10 11">
    <name type="scientific">Arabidopsis arenosa</name>
    <name type="common">Sand rock-cress</name>
    <name type="synonym">Cardaminopsis arenosa</name>
    <dbReference type="NCBI Taxonomy" id="38785"/>
    <lineage>
        <taxon>Eukaryota</taxon>
        <taxon>Viridiplantae</taxon>
        <taxon>Streptophyta</taxon>
        <taxon>Embryophyta</taxon>
        <taxon>Tracheophyta</taxon>
        <taxon>Spermatophyta</taxon>
        <taxon>Magnoliopsida</taxon>
        <taxon>eudicotyledons</taxon>
        <taxon>Gunneridae</taxon>
        <taxon>Pentapetalae</taxon>
        <taxon>rosids</taxon>
        <taxon>malvids</taxon>
        <taxon>Brassicales</taxon>
        <taxon>Brassicaceae</taxon>
        <taxon>Camelineae</taxon>
        <taxon>Arabidopsis</taxon>
    </lineage>
</organism>
<dbReference type="InterPro" id="IPR045854">
    <property type="entry name" value="NO2/SO3_Rdtase_4Fe4S_sf"/>
</dbReference>
<dbReference type="GO" id="GO:0051539">
    <property type="term" value="F:4 iron, 4 sulfur cluster binding"/>
    <property type="evidence" value="ECO:0007669"/>
    <property type="project" value="UniProtKB-KW"/>
</dbReference>
<dbReference type="Proteomes" id="UP000682877">
    <property type="component" value="Chromosome 6"/>
</dbReference>
<comment type="cofactor">
    <cofactor evidence="1">
        <name>siroheme</name>
        <dbReference type="ChEBI" id="CHEBI:60052"/>
    </cofactor>
</comment>
<evidence type="ECO:0000256" key="2">
    <source>
        <dbReference type="ARBA" id="ARBA00001966"/>
    </source>
</evidence>
<dbReference type="GO" id="GO:0016491">
    <property type="term" value="F:oxidoreductase activity"/>
    <property type="evidence" value="ECO:0007669"/>
    <property type="project" value="InterPro"/>
</dbReference>
<feature type="transmembrane region" description="Helical" evidence="8">
    <location>
        <begin position="830"/>
        <end position="855"/>
    </location>
</feature>
<name>A0A8S2AEX5_ARAAE</name>
<evidence type="ECO:0000259" key="9">
    <source>
        <dbReference type="Pfam" id="PF13962"/>
    </source>
</evidence>
<dbReference type="Pfam" id="PF13962">
    <property type="entry name" value="PGG"/>
    <property type="match status" value="1"/>
</dbReference>
<evidence type="ECO:0000256" key="4">
    <source>
        <dbReference type="ARBA" id="ARBA00022723"/>
    </source>
</evidence>
<evidence type="ECO:0000256" key="7">
    <source>
        <dbReference type="SAM" id="MobiDB-lite"/>
    </source>
</evidence>
<dbReference type="InterPro" id="IPR036770">
    <property type="entry name" value="Ankyrin_rpt-contain_sf"/>
</dbReference>
<dbReference type="Pfam" id="PF13637">
    <property type="entry name" value="Ank_4"/>
    <property type="match status" value="1"/>
</dbReference>
<dbReference type="GO" id="GO:0046872">
    <property type="term" value="F:metal ion binding"/>
    <property type="evidence" value="ECO:0007669"/>
    <property type="project" value="UniProtKB-KW"/>
</dbReference>
<keyword evidence="3" id="KW-0004">4Fe-4S</keyword>